<sequence>MWKSQAMAESFAGRRQRRVVDTAPNPIPKYKVLLVGGASVGKTSIFRRLLHTGGDFGELSPPGTVGVNIGVKCVDVEGLGPMVVELWDVPSIAAPDKSCQNELYFDNTHGILFVHSAVNRGSFQHLQAYHTAFTLHSTSMPVAMLVLKNKSDDTIDETASIHLQWLETQKIDQVNVSAKMNVGLLACLRRLLGEIATSNQPPNNANSDCQVLQAKS</sequence>
<dbReference type="EMBL" id="KI913124">
    <property type="protein sequence ID" value="ETV81540.1"/>
    <property type="molecule type" value="Genomic_DNA"/>
</dbReference>
<dbReference type="PROSITE" id="PS51419">
    <property type="entry name" value="RAB"/>
    <property type="match status" value="1"/>
</dbReference>
<dbReference type="InterPro" id="IPR001806">
    <property type="entry name" value="Small_GTPase"/>
</dbReference>
<accession>W4GP89</accession>
<dbReference type="OrthoDB" id="265044at2759"/>
<dbReference type="SUPFAM" id="SSF52540">
    <property type="entry name" value="P-loop containing nucleoside triphosphate hydrolases"/>
    <property type="match status" value="1"/>
</dbReference>
<dbReference type="AlphaFoldDB" id="W4GP89"/>
<proteinExistence type="predicted"/>
<keyword evidence="2" id="KW-0342">GTP-binding</keyword>
<dbReference type="GeneID" id="20808026"/>
<reference evidence="3" key="1">
    <citation type="submission" date="2013-12" db="EMBL/GenBank/DDBJ databases">
        <title>The Genome Sequence of Aphanomyces astaci APO3.</title>
        <authorList>
            <consortium name="The Broad Institute Genomics Platform"/>
            <person name="Russ C."/>
            <person name="Tyler B."/>
            <person name="van West P."/>
            <person name="Dieguez-Uribeondo J."/>
            <person name="Young S.K."/>
            <person name="Zeng Q."/>
            <person name="Gargeya S."/>
            <person name="Fitzgerald M."/>
            <person name="Abouelleil A."/>
            <person name="Alvarado L."/>
            <person name="Chapman S.B."/>
            <person name="Gainer-Dewar J."/>
            <person name="Goldberg J."/>
            <person name="Griggs A."/>
            <person name="Gujja S."/>
            <person name="Hansen M."/>
            <person name="Howarth C."/>
            <person name="Imamovic A."/>
            <person name="Ireland A."/>
            <person name="Larimer J."/>
            <person name="McCowan C."/>
            <person name="Murphy C."/>
            <person name="Pearson M."/>
            <person name="Poon T.W."/>
            <person name="Priest M."/>
            <person name="Roberts A."/>
            <person name="Saif S."/>
            <person name="Shea T."/>
            <person name="Sykes S."/>
            <person name="Wortman J."/>
            <person name="Nusbaum C."/>
            <person name="Birren B."/>
        </authorList>
    </citation>
    <scope>NUCLEOTIDE SEQUENCE [LARGE SCALE GENOMIC DNA]</scope>
    <source>
        <strain evidence="3">APO3</strain>
    </source>
</reference>
<dbReference type="InterPro" id="IPR050227">
    <property type="entry name" value="Rab"/>
</dbReference>
<organism evidence="3">
    <name type="scientific">Aphanomyces astaci</name>
    <name type="common">Crayfish plague agent</name>
    <dbReference type="NCBI Taxonomy" id="112090"/>
    <lineage>
        <taxon>Eukaryota</taxon>
        <taxon>Sar</taxon>
        <taxon>Stramenopiles</taxon>
        <taxon>Oomycota</taxon>
        <taxon>Saprolegniomycetes</taxon>
        <taxon>Saprolegniales</taxon>
        <taxon>Verrucalvaceae</taxon>
        <taxon>Aphanomyces</taxon>
    </lineage>
</organism>
<dbReference type="SMART" id="SM00175">
    <property type="entry name" value="RAB"/>
    <property type="match status" value="1"/>
</dbReference>
<evidence type="ECO:0000256" key="2">
    <source>
        <dbReference type="ARBA" id="ARBA00023134"/>
    </source>
</evidence>
<dbReference type="GO" id="GO:0005525">
    <property type="term" value="F:GTP binding"/>
    <property type="evidence" value="ECO:0007669"/>
    <property type="project" value="UniProtKB-KW"/>
</dbReference>
<name>W4GP89_APHAT</name>
<dbReference type="Pfam" id="PF00071">
    <property type="entry name" value="Ras"/>
    <property type="match status" value="1"/>
</dbReference>
<dbReference type="RefSeq" id="XP_009829398.1">
    <property type="nucleotide sequence ID" value="XM_009831096.1"/>
</dbReference>
<keyword evidence="1" id="KW-0547">Nucleotide-binding</keyword>
<dbReference type="PANTHER" id="PTHR47977">
    <property type="entry name" value="RAS-RELATED PROTEIN RAB"/>
    <property type="match status" value="1"/>
</dbReference>
<protein>
    <submittedName>
        <fullName evidence="3">Uncharacterized protein</fullName>
    </submittedName>
</protein>
<dbReference type="VEuPathDB" id="FungiDB:H257_06030"/>
<dbReference type="Gene3D" id="3.40.50.300">
    <property type="entry name" value="P-loop containing nucleotide triphosphate hydrolases"/>
    <property type="match status" value="1"/>
</dbReference>
<evidence type="ECO:0000313" key="3">
    <source>
        <dbReference type="EMBL" id="ETV81540.1"/>
    </source>
</evidence>
<evidence type="ECO:0000256" key="1">
    <source>
        <dbReference type="ARBA" id="ARBA00022741"/>
    </source>
</evidence>
<gene>
    <name evidence="3" type="ORF">H257_06030</name>
</gene>
<dbReference type="InterPro" id="IPR027417">
    <property type="entry name" value="P-loop_NTPase"/>
</dbReference>
<dbReference type="GO" id="GO:0003924">
    <property type="term" value="F:GTPase activity"/>
    <property type="evidence" value="ECO:0007669"/>
    <property type="project" value="InterPro"/>
</dbReference>